<sequence>MKKILLTVLLLAAIFMQPASADIFSDLDMKVNEYNENASQVPSALQNMLGNEIIYLIIEMNDGSELHIKAVTENARITTFEQIEPEENIGATLEVTAKESTVQQLMNSENPLGIFIDAMENGDIVIEPVGLVDSIKFQVANVLLKLSSMLGLV</sequence>
<dbReference type="OrthoDB" id="142059at2157"/>
<dbReference type="KEGG" id="mzi:HWN40_04485"/>
<dbReference type="AlphaFoldDB" id="A0A7D5I849"/>
<dbReference type="RefSeq" id="WP_176964618.1">
    <property type="nucleotide sequence ID" value="NZ_CP058215.1"/>
</dbReference>
<proteinExistence type="predicted"/>
<accession>A0A7D5I849</accession>
<protein>
    <recommendedName>
        <fullName evidence="3">SCP2 sterol-binding domain-containing protein</fullName>
    </recommendedName>
</protein>
<name>A0A7D5I849_9EURY</name>
<gene>
    <name evidence="1" type="ORF">HWN40_04485</name>
</gene>
<dbReference type="Proteomes" id="UP000509594">
    <property type="component" value="Chromosome"/>
</dbReference>
<evidence type="ECO:0000313" key="1">
    <source>
        <dbReference type="EMBL" id="QLC49562.1"/>
    </source>
</evidence>
<evidence type="ECO:0000313" key="2">
    <source>
        <dbReference type="Proteomes" id="UP000509594"/>
    </source>
</evidence>
<reference evidence="1 2" key="1">
    <citation type="submission" date="2020-06" db="EMBL/GenBank/DDBJ databases">
        <title>Methanolobus halotolerans sp. nov., isolated from a saline lake Tus in Siberia.</title>
        <authorList>
            <person name="Shen Y."/>
            <person name="Chen S.-C."/>
            <person name="Lai M.-C."/>
            <person name="Huang H.-H."/>
            <person name="Chiu H.-H."/>
            <person name="Tang S.-L."/>
            <person name="Rogozin D.Y."/>
            <person name="Degermendzhy A.G."/>
        </authorList>
    </citation>
    <scope>NUCLEOTIDE SEQUENCE [LARGE SCALE GENOMIC DNA]</scope>
    <source>
        <strain evidence="1 2">DSM 21339</strain>
    </source>
</reference>
<dbReference type="GeneID" id="55820906"/>
<organism evidence="1 2">
    <name type="scientific">Methanolobus zinderi</name>
    <dbReference type="NCBI Taxonomy" id="536044"/>
    <lineage>
        <taxon>Archaea</taxon>
        <taxon>Methanobacteriati</taxon>
        <taxon>Methanobacteriota</taxon>
        <taxon>Stenosarchaea group</taxon>
        <taxon>Methanomicrobia</taxon>
        <taxon>Methanosarcinales</taxon>
        <taxon>Methanosarcinaceae</taxon>
        <taxon>Methanolobus</taxon>
    </lineage>
</organism>
<keyword evidence="2" id="KW-1185">Reference proteome</keyword>
<dbReference type="EMBL" id="CP058215">
    <property type="protein sequence ID" value="QLC49562.1"/>
    <property type="molecule type" value="Genomic_DNA"/>
</dbReference>
<evidence type="ECO:0008006" key="3">
    <source>
        <dbReference type="Google" id="ProtNLM"/>
    </source>
</evidence>